<protein>
    <submittedName>
        <fullName evidence="5">Pirin-like protein</fullName>
    </submittedName>
</protein>
<reference evidence="5 6" key="1">
    <citation type="submission" date="2011-06" db="EMBL/GenBank/DDBJ databases">
        <authorList>
            <person name="Bador J."/>
            <person name="Amoureux L."/>
            <person name="Neuwirth C."/>
        </authorList>
    </citation>
    <scope>NUCLEOTIDE SEQUENCE [LARGE SCALE GENOMIC DNA]</scope>
    <source>
        <strain evidence="5 6">AXX-A</strain>
    </source>
</reference>
<dbReference type="InterPro" id="IPR012093">
    <property type="entry name" value="Pirin"/>
</dbReference>
<dbReference type="Pfam" id="PF05726">
    <property type="entry name" value="Pirin_C"/>
    <property type="match status" value="1"/>
</dbReference>
<name>F7SU45_9BURK</name>
<evidence type="ECO:0000313" key="6">
    <source>
        <dbReference type="Proteomes" id="UP000004853"/>
    </source>
</evidence>
<dbReference type="HOGENOM" id="CLU_045717_5_2_4"/>
<dbReference type="PANTHER" id="PTHR13903">
    <property type="entry name" value="PIRIN-RELATED"/>
    <property type="match status" value="1"/>
</dbReference>
<evidence type="ECO:0000259" key="3">
    <source>
        <dbReference type="Pfam" id="PF02678"/>
    </source>
</evidence>
<feature type="domain" description="Pirin C-terminal" evidence="4">
    <location>
        <begin position="263"/>
        <end position="317"/>
    </location>
</feature>
<dbReference type="EMBL" id="AFRQ01000008">
    <property type="protein sequence ID" value="EGP48408.1"/>
    <property type="molecule type" value="Genomic_DNA"/>
</dbReference>
<evidence type="ECO:0000259" key="4">
    <source>
        <dbReference type="Pfam" id="PF05726"/>
    </source>
</evidence>
<feature type="domain" description="Pirin N-terminal" evidence="3">
    <location>
        <begin position="47"/>
        <end position="117"/>
    </location>
</feature>
<dbReference type="InterPro" id="IPR011051">
    <property type="entry name" value="RmlC_Cupin_sf"/>
</dbReference>
<dbReference type="Pfam" id="PF02678">
    <property type="entry name" value="Pirin"/>
    <property type="match status" value="1"/>
</dbReference>
<sequence>MTIRLSPPVARPFEPAGDACSIRQFRHTDFPLGMSPLVLVDHFVMTGPTFAPHPHAGMSAVTLLLEDSRGVMRSRDSVHNDHEIRAGDLHWTLAGRGIVHTQQPVGEARLNGLQLFVNLPQRLKALPPATSLLRAWEMPVLQSDAGRLRVAAGHYDGWDAPLETPEPLLILDGWLRPGASRLVRLPAGWNAWLYAAQGELGVRARHQTTPPRASPDAIPAEPSPAPVAAFRSPGRTRIACKPVADPDFAVLPPGAALAASADSEGLLQLIASGAPVHFILVAGPAIDEPVIQRGPFVMADARALTRAMAAYEAGEFGQLRQESGVPGQGVPG</sequence>
<dbReference type="InterPro" id="IPR014710">
    <property type="entry name" value="RmlC-like_jellyroll"/>
</dbReference>
<dbReference type="RefSeq" id="WP_006390238.1">
    <property type="nucleotide sequence ID" value="NZ_GL982453.1"/>
</dbReference>
<proteinExistence type="inferred from homology"/>
<evidence type="ECO:0000256" key="2">
    <source>
        <dbReference type="RuleBase" id="RU003457"/>
    </source>
</evidence>
<dbReference type="AlphaFoldDB" id="F7SU45"/>
<dbReference type="eggNOG" id="COG1741">
    <property type="taxonomic scope" value="Bacteria"/>
</dbReference>
<dbReference type="InterPro" id="IPR008778">
    <property type="entry name" value="Pirin_C_dom"/>
</dbReference>
<dbReference type="InterPro" id="IPR003829">
    <property type="entry name" value="Pirin_N_dom"/>
</dbReference>
<organism evidence="5 6">
    <name type="scientific">Achromobacter insuavis AXX-A</name>
    <dbReference type="NCBI Taxonomy" id="1003200"/>
    <lineage>
        <taxon>Bacteria</taxon>
        <taxon>Pseudomonadati</taxon>
        <taxon>Pseudomonadota</taxon>
        <taxon>Betaproteobacteria</taxon>
        <taxon>Burkholderiales</taxon>
        <taxon>Alcaligenaceae</taxon>
        <taxon>Achromobacter</taxon>
    </lineage>
</organism>
<dbReference type="PIRSF" id="PIRSF006232">
    <property type="entry name" value="Pirin"/>
    <property type="match status" value="1"/>
</dbReference>
<dbReference type="SUPFAM" id="SSF51182">
    <property type="entry name" value="RmlC-like cupins"/>
    <property type="match status" value="2"/>
</dbReference>
<dbReference type="Gene3D" id="2.60.120.10">
    <property type="entry name" value="Jelly Rolls"/>
    <property type="match status" value="2"/>
</dbReference>
<evidence type="ECO:0000256" key="1">
    <source>
        <dbReference type="ARBA" id="ARBA00008416"/>
    </source>
</evidence>
<evidence type="ECO:0000313" key="5">
    <source>
        <dbReference type="EMBL" id="EGP48408.1"/>
    </source>
</evidence>
<dbReference type="PATRIC" id="fig|1003200.3.peg.167"/>
<gene>
    <name evidence="5" type="ORF">AXXA_00885</name>
</gene>
<comment type="similarity">
    <text evidence="1 2">Belongs to the pirin family.</text>
</comment>
<comment type="caution">
    <text evidence="5">The sequence shown here is derived from an EMBL/GenBank/DDBJ whole genome shotgun (WGS) entry which is preliminary data.</text>
</comment>
<accession>F7SU45</accession>
<dbReference type="Proteomes" id="UP000004853">
    <property type="component" value="Unassembled WGS sequence"/>
</dbReference>
<dbReference type="PANTHER" id="PTHR13903:SF8">
    <property type="entry name" value="PIRIN"/>
    <property type="match status" value="1"/>
</dbReference>